<sequence length="215" mass="24171">MAKALSAALSVLVISLLLCVSPARSLSFEIHKERTKCMNEELHSGALVLGEYRVTDPKDLDKPAIHKIHARLSDPDGYTLHLAEGVDKGQFGFKASTTGVYVACFWLENVDAKEAVVAVDLDWKTGVAAKDWGNIAKREHIDGVELELRKIEELVDSIHEEMLFLREKEQEMRAFNESTNTRIVVLGALSLLFCLLVAVFQSFHMKVFFERKKLL</sequence>
<comment type="similarity">
    <text evidence="2 7">Belongs to the EMP24/GP25L family.</text>
</comment>
<dbReference type="SMART" id="SM01190">
    <property type="entry name" value="EMP24_GP25L"/>
    <property type="match status" value="1"/>
</dbReference>
<feature type="signal peptide" evidence="10">
    <location>
        <begin position="1"/>
        <end position="25"/>
    </location>
</feature>
<reference evidence="12 13" key="1">
    <citation type="journal article" date="2011" name="Science">
        <title>The Selaginella genome identifies genetic changes associated with the evolution of vascular plants.</title>
        <authorList>
            <person name="Banks J.A."/>
            <person name="Nishiyama T."/>
            <person name="Hasebe M."/>
            <person name="Bowman J.L."/>
            <person name="Gribskov M."/>
            <person name="dePamphilis C."/>
            <person name="Albert V.A."/>
            <person name="Aono N."/>
            <person name="Aoyama T."/>
            <person name="Ambrose B.A."/>
            <person name="Ashton N.W."/>
            <person name="Axtell M.J."/>
            <person name="Barker E."/>
            <person name="Barker M.S."/>
            <person name="Bennetzen J.L."/>
            <person name="Bonawitz N.D."/>
            <person name="Chapple C."/>
            <person name="Cheng C."/>
            <person name="Correa L.G."/>
            <person name="Dacre M."/>
            <person name="DeBarry J."/>
            <person name="Dreyer I."/>
            <person name="Elias M."/>
            <person name="Engstrom E.M."/>
            <person name="Estelle M."/>
            <person name="Feng L."/>
            <person name="Finet C."/>
            <person name="Floyd S.K."/>
            <person name="Frommer W.B."/>
            <person name="Fujita T."/>
            <person name="Gramzow L."/>
            <person name="Gutensohn M."/>
            <person name="Harholt J."/>
            <person name="Hattori M."/>
            <person name="Heyl A."/>
            <person name="Hirai T."/>
            <person name="Hiwatashi Y."/>
            <person name="Ishikawa M."/>
            <person name="Iwata M."/>
            <person name="Karol K.G."/>
            <person name="Koehler B."/>
            <person name="Kolukisaoglu U."/>
            <person name="Kubo M."/>
            <person name="Kurata T."/>
            <person name="Lalonde S."/>
            <person name="Li K."/>
            <person name="Li Y."/>
            <person name="Litt A."/>
            <person name="Lyons E."/>
            <person name="Manning G."/>
            <person name="Maruyama T."/>
            <person name="Michael T.P."/>
            <person name="Mikami K."/>
            <person name="Miyazaki S."/>
            <person name="Morinaga S."/>
            <person name="Murata T."/>
            <person name="Mueller-Roeber B."/>
            <person name="Nelson D.R."/>
            <person name="Obara M."/>
            <person name="Oguri Y."/>
            <person name="Olmstead R.G."/>
            <person name="Onodera N."/>
            <person name="Petersen B.L."/>
            <person name="Pils B."/>
            <person name="Prigge M."/>
            <person name="Rensing S.A."/>
            <person name="Riano-Pachon D.M."/>
            <person name="Roberts A.W."/>
            <person name="Sato Y."/>
            <person name="Scheller H.V."/>
            <person name="Schulz B."/>
            <person name="Schulz C."/>
            <person name="Shakirov E.V."/>
            <person name="Shibagaki N."/>
            <person name="Shinohara N."/>
            <person name="Shippen D.E."/>
            <person name="Soerensen I."/>
            <person name="Sotooka R."/>
            <person name="Sugimoto N."/>
            <person name="Sugita M."/>
            <person name="Sumikawa N."/>
            <person name="Tanurdzic M."/>
            <person name="Theissen G."/>
            <person name="Ulvskov P."/>
            <person name="Wakazuki S."/>
            <person name="Weng J.K."/>
            <person name="Willats W.W."/>
            <person name="Wipf D."/>
            <person name="Wolf P.G."/>
            <person name="Yang L."/>
            <person name="Zimmer A.D."/>
            <person name="Zhu Q."/>
            <person name="Mitros T."/>
            <person name="Hellsten U."/>
            <person name="Loque D."/>
            <person name="Otillar R."/>
            <person name="Salamov A."/>
            <person name="Schmutz J."/>
            <person name="Shapiro H."/>
            <person name="Lindquist E."/>
            <person name="Lucas S."/>
            <person name="Rokhsar D."/>
            <person name="Grigoriev I.V."/>
        </authorList>
    </citation>
    <scope>NUCLEOTIDE SEQUENCE [LARGE SCALE GENOMIC DNA]</scope>
</reference>
<evidence type="ECO:0000256" key="4">
    <source>
        <dbReference type="ARBA" id="ARBA00022729"/>
    </source>
</evidence>
<dbReference type="PROSITE" id="PS50866">
    <property type="entry name" value="GOLD"/>
    <property type="match status" value="1"/>
</dbReference>
<evidence type="ECO:0000256" key="6">
    <source>
        <dbReference type="ARBA" id="ARBA00023136"/>
    </source>
</evidence>
<accession>D8SEZ5</accession>
<feature type="domain" description="GOLD" evidence="11">
    <location>
        <begin position="35"/>
        <end position="150"/>
    </location>
</feature>
<comment type="subcellular location">
    <subcellularLocation>
        <location evidence="1 7">Membrane</location>
        <topology evidence="1 7">Single-pass type I membrane protein</topology>
    </subcellularLocation>
</comment>
<dbReference type="GO" id="GO:0030134">
    <property type="term" value="C:COPII-coated ER to Golgi transport vesicle"/>
    <property type="evidence" value="ECO:0000318"/>
    <property type="project" value="GO_Central"/>
</dbReference>
<keyword evidence="3 7" id="KW-0812">Transmembrane</keyword>
<feature type="transmembrane region" description="Helical" evidence="9">
    <location>
        <begin position="183"/>
        <end position="203"/>
    </location>
</feature>
<evidence type="ECO:0000256" key="10">
    <source>
        <dbReference type="SAM" id="SignalP"/>
    </source>
</evidence>
<gene>
    <name evidence="12" type="ORF">SELMODRAFT_115428</name>
</gene>
<evidence type="ECO:0000256" key="3">
    <source>
        <dbReference type="ARBA" id="ARBA00022692"/>
    </source>
</evidence>
<dbReference type="Gramene" id="EFJ17068">
    <property type="protein sequence ID" value="EFJ17068"/>
    <property type="gene ID" value="SELMODRAFT_115428"/>
</dbReference>
<feature type="coiled-coil region" evidence="8">
    <location>
        <begin position="141"/>
        <end position="168"/>
    </location>
</feature>
<dbReference type="InParanoid" id="D8SEZ5"/>
<dbReference type="Pfam" id="PF01105">
    <property type="entry name" value="EMP24_GP25L"/>
    <property type="match status" value="1"/>
</dbReference>
<dbReference type="Proteomes" id="UP000001514">
    <property type="component" value="Unassembled WGS sequence"/>
</dbReference>
<dbReference type="STRING" id="88036.D8SEZ5"/>
<dbReference type="OMA" id="FYFRARE"/>
<dbReference type="InterPro" id="IPR009038">
    <property type="entry name" value="GOLD_dom"/>
</dbReference>
<keyword evidence="13" id="KW-1185">Reference proteome</keyword>
<dbReference type="InterPro" id="IPR015720">
    <property type="entry name" value="Emp24-like"/>
</dbReference>
<proteinExistence type="inferred from homology"/>
<evidence type="ECO:0000256" key="8">
    <source>
        <dbReference type="SAM" id="Coils"/>
    </source>
</evidence>
<keyword evidence="8" id="KW-0175">Coiled coil</keyword>
<evidence type="ECO:0000256" key="2">
    <source>
        <dbReference type="ARBA" id="ARBA00007104"/>
    </source>
</evidence>
<evidence type="ECO:0000256" key="1">
    <source>
        <dbReference type="ARBA" id="ARBA00004479"/>
    </source>
</evidence>
<evidence type="ECO:0000259" key="11">
    <source>
        <dbReference type="PROSITE" id="PS50866"/>
    </source>
</evidence>
<keyword evidence="5 9" id="KW-1133">Transmembrane helix</keyword>
<organism evidence="13">
    <name type="scientific">Selaginella moellendorffii</name>
    <name type="common">Spikemoss</name>
    <dbReference type="NCBI Taxonomy" id="88036"/>
    <lineage>
        <taxon>Eukaryota</taxon>
        <taxon>Viridiplantae</taxon>
        <taxon>Streptophyta</taxon>
        <taxon>Embryophyta</taxon>
        <taxon>Tracheophyta</taxon>
        <taxon>Lycopodiopsida</taxon>
        <taxon>Selaginellales</taxon>
        <taxon>Selaginellaceae</taxon>
        <taxon>Selaginella</taxon>
    </lineage>
</organism>
<dbReference type="GO" id="GO:0007030">
    <property type="term" value="P:Golgi organization"/>
    <property type="evidence" value="ECO:0000318"/>
    <property type="project" value="GO_Central"/>
</dbReference>
<dbReference type="KEGG" id="smo:SELMODRAFT_115428"/>
<evidence type="ECO:0000256" key="5">
    <source>
        <dbReference type="ARBA" id="ARBA00022989"/>
    </source>
</evidence>
<feature type="chain" id="PRO_5003122662" description="GOLD domain-containing protein" evidence="10">
    <location>
        <begin position="26"/>
        <end position="215"/>
    </location>
</feature>
<dbReference type="GO" id="GO:0016020">
    <property type="term" value="C:membrane"/>
    <property type="evidence" value="ECO:0007669"/>
    <property type="project" value="UniProtKB-SubCell"/>
</dbReference>
<evidence type="ECO:0000313" key="12">
    <source>
        <dbReference type="EMBL" id="EFJ17068.1"/>
    </source>
</evidence>
<keyword evidence="4 10" id="KW-0732">Signal</keyword>
<evidence type="ECO:0000313" key="13">
    <source>
        <dbReference type="Proteomes" id="UP000001514"/>
    </source>
</evidence>
<dbReference type="eggNOG" id="KOG1691">
    <property type="taxonomic scope" value="Eukaryota"/>
</dbReference>
<evidence type="ECO:0000256" key="7">
    <source>
        <dbReference type="RuleBase" id="RU003827"/>
    </source>
</evidence>
<name>D8SEZ5_SELML</name>
<dbReference type="GO" id="GO:0005783">
    <property type="term" value="C:endoplasmic reticulum"/>
    <property type="evidence" value="ECO:0000318"/>
    <property type="project" value="GO_Central"/>
</dbReference>
<dbReference type="AlphaFoldDB" id="D8SEZ5"/>
<dbReference type="GO" id="GO:0005794">
    <property type="term" value="C:Golgi apparatus"/>
    <property type="evidence" value="ECO:0000318"/>
    <property type="project" value="GO_Central"/>
</dbReference>
<dbReference type="OrthoDB" id="1929172at2759"/>
<dbReference type="GO" id="GO:0006886">
    <property type="term" value="P:intracellular protein transport"/>
    <property type="evidence" value="ECO:0000318"/>
    <property type="project" value="GO_Central"/>
</dbReference>
<keyword evidence="6 9" id="KW-0472">Membrane</keyword>
<dbReference type="EMBL" id="GL377616">
    <property type="protein sequence ID" value="EFJ17068.1"/>
    <property type="molecule type" value="Genomic_DNA"/>
</dbReference>
<protein>
    <recommendedName>
        <fullName evidence="11">GOLD domain-containing protein</fullName>
    </recommendedName>
</protein>
<evidence type="ECO:0000256" key="9">
    <source>
        <dbReference type="SAM" id="Phobius"/>
    </source>
</evidence>
<dbReference type="GO" id="GO:0005793">
    <property type="term" value="C:endoplasmic reticulum-Golgi intermediate compartment"/>
    <property type="evidence" value="ECO:0000318"/>
    <property type="project" value="GO_Central"/>
</dbReference>
<dbReference type="HOGENOM" id="CLU_066963_3_2_1"/>
<dbReference type="GO" id="GO:0006888">
    <property type="term" value="P:endoplasmic reticulum to Golgi vesicle-mediated transport"/>
    <property type="evidence" value="ECO:0000318"/>
    <property type="project" value="GO_Central"/>
</dbReference>
<dbReference type="PANTHER" id="PTHR22811">
    <property type="entry name" value="TRANSMEMBRANE EMP24 DOMAIN-CONTAINING PROTEIN"/>
    <property type="match status" value="1"/>
</dbReference>